<dbReference type="SUPFAM" id="SSF55785">
    <property type="entry name" value="PYP-like sensor domain (PAS domain)"/>
    <property type="match status" value="2"/>
</dbReference>
<sequence>MFFKKEHVISLTALLQESERQLQLAQQGTFDYTYTLKTEDSQLQQIVTNLNKINALRETYECKLRQKLHNLTTINNVGFWEVEMPNATFDDAKDHFYIDPTLKHLLGFSEEELPNHVDSLTNLVHPSHGSEIMERILAHLNDKSGRTKFDVNHLMRFKDGEYRWVHTFGTAKRHSDGTPYRMIATITNIHEQHMMEENLRNFVTRYDLINEALIEAPWDMTVEQGDPINPKNAFWWSPQFRQTLGFNDEHDFPNVMSSWSDRLHPDDKERALQAFNDHLMDFSGRTPFDIDYRLQLKSGEYRWFHATGTTLRDAKGAPLRVAGTIRDIMIERSKELMVEETTSRMEELSASIAEMVVGISSITKQAQELASTQEETTGAANDAKSFADETQAISNFIKGIADQTNLLGLNAAIEAARAGEHGKGFGVVADEVRKLAVNSAEATDNIEQTLMQMKQSIDTILNQMSKISDLAQMQAALTEQMNASVDEINTMSQELVEFAKNQ</sequence>
<comment type="caution">
    <text evidence="6">The sequence shown here is derived from an EMBL/GenBank/DDBJ whole genome shotgun (WGS) entry which is preliminary data.</text>
</comment>
<dbReference type="Proteomes" id="UP000093482">
    <property type="component" value="Unassembled WGS sequence"/>
</dbReference>
<evidence type="ECO:0000259" key="3">
    <source>
        <dbReference type="PROSITE" id="PS50111"/>
    </source>
</evidence>
<dbReference type="SMART" id="SM00086">
    <property type="entry name" value="PAC"/>
    <property type="match status" value="2"/>
</dbReference>
<feature type="domain" description="PAS" evidence="4">
    <location>
        <begin position="97"/>
        <end position="143"/>
    </location>
</feature>
<dbReference type="CDD" id="cd00130">
    <property type="entry name" value="PAS"/>
    <property type="match status" value="2"/>
</dbReference>
<dbReference type="PROSITE" id="PS50111">
    <property type="entry name" value="CHEMOTAXIS_TRANSDUC_2"/>
    <property type="match status" value="1"/>
</dbReference>
<dbReference type="InterPro" id="IPR004089">
    <property type="entry name" value="MCPsignal_dom"/>
</dbReference>
<dbReference type="AlphaFoldDB" id="A0A1C0Z0F1"/>
<dbReference type="PANTHER" id="PTHR32089">
    <property type="entry name" value="METHYL-ACCEPTING CHEMOTAXIS PROTEIN MCPB"/>
    <property type="match status" value="1"/>
</dbReference>
<dbReference type="Pfam" id="PF00015">
    <property type="entry name" value="MCPsignal"/>
    <property type="match status" value="1"/>
</dbReference>
<feature type="domain" description="PAC" evidence="5">
    <location>
        <begin position="288"/>
        <end position="340"/>
    </location>
</feature>
<dbReference type="Gene3D" id="1.10.287.950">
    <property type="entry name" value="Methyl-accepting chemotaxis protein"/>
    <property type="match status" value="1"/>
</dbReference>
<feature type="domain" description="PAC" evidence="5">
    <location>
        <begin position="147"/>
        <end position="201"/>
    </location>
</feature>
<dbReference type="PROSITE" id="PS50113">
    <property type="entry name" value="PAC"/>
    <property type="match status" value="2"/>
</dbReference>
<dbReference type="PROSITE" id="PS50112">
    <property type="entry name" value="PAS"/>
    <property type="match status" value="1"/>
</dbReference>
<evidence type="ECO:0000313" key="6">
    <source>
        <dbReference type="EMBL" id="OCS92911.1"/>
    </source>
</evidence>
<evidence type="ECO:0000259" key="5">
    <source>
        <dbReference type="PROSITE" id="PS50113"/>
    </source>
</evidence>
<protein>
    <submittedName>
        <fullName evidence="6">PAS domain S-box protein</fullName>
    </submittedName>
</protein>
<name>A0A1C0Z0F1_9BACL</name>
<evidence type="ECO:0000259" key="4">
    <source>
        <dbReference type="PROSITE" id="PS50112"/>
    </source>
</evidence>
<dbReference type="EMBL" id="MATO01000013">
    <property type="protein sequence ID" value="OCS92911.1"/>
    <property type="molecule type" value="Genomic_DNA"/>
</dbReference>
<accession>A0A1C0Z0F1</accession>
<dbReference type="SMART" id="SM00283">
    <property type="entry name" value="MA"/>
    <property type="match status" value="1"/>
</dbReference>
<dbReference type="RefSeq" id="WP_066462126.1">
    <property type="nucleotide sequence ID" value="NZ_MATO01000013.1"/>
</dbReference>
<evidence type="ECO:0000256" key="1">
    <source>
        <dbReference type="ARBA" id="ARBA00023224"/>
    </source>
</evidence>
<feature type="domain" description="Methyl-accepting transducer" evidence="3">
    <location>
        <begin position="338"/>
        <end position="502"/>
    </location>
</feature>
<dbReference type="InterPro" id="IPR035965">
    <property type="entry name" value="PAS-like_dom_sf"/>
</dbReference>
<dbReference type="PANTHER" id="PTHR32089:SF112">
    <property type="entry name" value="LYSOZYME-LIKE PROTEIN-RELATED"/>
    <property type="match status" value="1"/>
</dbReference>
<dbReference type="InterPro" id="IPR000700">
    <property type="entry name" value="PAS-assoc_C"/>
</dbReference>
<dbReference type="NCBIfam" id="TIGR00229">
    <property type="entry name" value="sensory_box"/>
    <property type="match status" value="1"/>
</dbReference>
<organism evidence="6 7">
    <name type="scientific">Caryophanon latum</name>
    <dbReference type="NCBI Taxonomy" id="33977"/>
    <lineage>
        <taxon>Bacteria</taxon>
        <taxon>Bacillati</taxon>
        <taxon>Bacillota</taxon>
        <taxon>Bacilli</taxon>
        <taxon>Bacillales</taxon>
        <taxon>Caryophanaceae</taxon>
        <taxon>Caryophanon</taxon>
    </lineage>
</organism>
<dbReference type="GO" id="GO:0016020">
    <property type="term" value="C:membrane"/>
    <property type="evidence" value="ECO:0007669"/>
    <property type="project" value="InterPro"/>
</dbReference>
<proteinExistence type="predicted"/>
<dbReference type="GO" id="GO:0007165">
    <property type="term" value="P:signal transduction"/>
    <property type="evidence" value="ECO:0007669"/>
    <property type="project" value="UniProtKB-KW"/>
</dbReference>
<dbReference type="Gene3D" id="3.30.450.20">
    <property type="entry name" value="PAS domain"/>
    <property type="match status" value="2"/>
</dbReference>
<dbReference type="OrthoDB" id="9807021at2"/>
<keyword evidence="7" id="KW-1185">Reference proteome</keyword>
<reference evidence="6 7" key="1">
    <citation type="submission" date="2016-07" db="EMBL/GenBank/DDBJ databases">
        <title>Caryophanon latum genome sequencing.</title>
        <authorList>
            <person name="Verma A."/>
            <person name="Pal Y."/>
            <person name="Krishnamurthi S."/>
        </authorList>
    </citation>
    <scope>NUCLEOTIDE SEQUENCE [LARGE SCALE GENOMIC DNA]</scope>
    <source>
        <strain evidence="6 7">DSM 14151</strain>
    </source>
</reference>
<dbReference type="SUPFAM" id="SSF58104">
    <property type="entry name" value="Methyl-accepting chemotaxis protein (MCP) signaling domain"/>
    <property type="match status" value="1"/>
</dbReference>
<evidence type="ECO:0000313" key="7">
    <source>
        <dbReference type="Proteomes" id="UP000093482"/>
    </source>
</evidence>
<dbReference type="Pfam" id="PF08447">
    <property type="entry name" value="PAS_3"/>
    <property type="match status" value="2"/>
</dbReference>
<keyword evidence="1 2" id="KW-0807">Transducer</keyword>
<dbReference type="InterPro" id="IPR013655">
    <property type="entry name" value="PAS_fold_3"/>
</dbReference>
<evidence type="ECO:0000256" key="2">
    <source>
        <dbReference type="PROSITE-ProRule" id="PRU00284"/>
    </source>
</evidence>
<dbReference type="InterPro" id="IPR000014">
    <property type="entry name" value="PAS"/>
</dbReference>
<gene>
    <name evidence="6" type="ORF">A6K76_05825</name>
</gene>
<dbReference type="InterPro" id="IPR001610">
    <property type="entry name" value="PAC"/>
</dbReference>